<accession>D1BW53</accession>
<keyword evidence="3" id="KW-1185">Reference proteome</keyword>
<dbReference type="AlphaFoldDB" id="D1BW53"/>
<gene>
    <name evidence="2" type="ordered locus">Xcel_0517</name>
</gene>
<evidence type="ECO:0000259" key="1">
    <source>
        <dbReference type="Pfam" id="PF01471"/>
    </source>
</evidence>
<dbReference type="OrthoDB" id="8210007at2"/>
<dbReference type="SUPFAM" id="SSF47090">
    <property type="entry name" value="PGBD-like"/>
    <property type="match status" value="1"/>
</dbReference>
<organism evidence="2 3">
    <name type="scientific">Xylanimonas cellulosilytica (strain DSM 15894 / JCM 12276 / CECT 5975 / KCTC 9989 / LMG 20990 / NBRC 107835 / XIL07)</name>
    <dbReference type="NCBI Taxonomy" id="446471"/>
    <lineage>
        <taxon>Bacteria</taxon>
        <taxon>Bacillati</taxon>
        <taxon>Actinomycetota</taxon>
        <taxon>Actinomycetes</taxon>
        <taxon>Micrococcales</taxon>
        <taxon>Promicromonosporaceae</taxon>
        <taxon>Xylanimonas</taxon>
    </lineage>
</organism>
<dbReference type="eggNOG" id="COG3409">
    <property type="taxonomic scope" value="Bacteria"/>
</dbReference>
<evidence type="ECO:0000313" key="3">
    <source>
        <dbReference type="Proteomes" id="UP000002255"/>
    </source>
</evidence>
<dbReference type="InterPro" id="IPR002477">
    <property type="entry name" value="Peptidoglycan-bd-like"/>
</dbReference>
<protein>
    <submittedName>
        <fullName evidence="2">Peptidoglycan-binding domain 1 protein</fullName>
    </submittedName>
</protein>
<name>D1BW53_XYLCX</name>
<dbReference type="Proteomes" id="UP000002255">
    <property type="component" value="Chromosome"/>
</dbReference>
<dbReference type="Pfam" id="PF01471">
    <property type="entry name" value="PG_binding_1"/>
    <property type="match status" value="1"/>
</dbReference>
<feature type="domain" description="Peptidoglycan binding-like" evidence="1">
    <location>
        <begin position="144"/>
        <end position="206"/>
    </location>
</feature>
<dbReference type="InterPro" id="IPR036366">
    <property type="entry name" value="PGBDSf"/>
</dbReference>
<reference evidence="2 3" key="2">
    <citation type="journal article" date="2010" name="Stand. Genomic Sci.">
        <title>Complete genome sequence of Xylanimonas cellulosilytica type strain (XIL07).</title>
        <authorList>
            <person name="Foster B."/>
            <person name="Pukall R."/>
            <person name="Abt B."/>
            <person name="Nolan M."/>
            <person name="Glavina Del Rio T."/>
            <person name="Chen F."/>
            <person name="Lucas S."/>
            <person name="Tice H."/>
            <person name="Pitluck S."/>
            <person name="Cheng J.-F."/>
            <person name="Chertkov O."/>
            <person name="Brettin T."/>
            <person name="Han C."/>
            <person name="Detter J.C."/>
            <person name="Bruce D."/>
            <person name="Goodwin L."/>
            <person name="Ivanova N."/>
            <person name="Mavromatis K."/>
            <person name="Pati A."/>
            <person name="Mikhailova N."/>
            <person name="Chen A."/>
            <person name="Palaniappan K."/>
            <person name="Land M."/>
            <person name="Hauser L."/>
            <person name="Chang Y.-J."/>
            <person name="Jeffries C.D."/>
            <person name="Chain P."/>
            <person name="Rohde M."/>
            <person name="Goeker M."/>
            <person name="Bristow J."/>
            <person name="Eisen J.A."/>
            <person name="Markowitz V."/>
            <person name="Hugenholtz P."/>
            <person name="Kyrpides N.C."/>
            <person name="Klenk H.-P."/>
            <person name="Lapidus A."/>
        </authorList>
    </citation>
    <scope>NUCLEOTIDE SEQUENCE [LARGE SCALE GENOMIC DNA]</scope>
    <source>
        <strain evidence="3">DSM 15894 / CECT 5975 / LMG 20990 / XIL07</strain>
    </source>
</reference>
<proteinExistence type="predicted"/>
<dbReference type="KEGG" id="xce:Xcel_0517"/>
<evidence type="ECO:0000313" key="2">
    <source>
        <dbReference type="EMBL" id="ACZ29556.1"/>
    </source>
</evidence>
<dbReference type="Gene3D" id="1.10.101.10">
    <property type="entry name" value="PGBD-like superfamily/PGBD"/>
    <property type="match status" value="1"/>
</dbReference>
<dbReference type="EMBL" id="CP001821">
    <property type="protein sequence ID" value="ACZ29556.1"/>
    <property type="molecule type" value="Genomic_DNA"/>
</dbReference>
<dbReference type="RefSeq" id="WP_012877300.1">
    <property type="nucleotide sequence ID" value="NC_013530.1"/>
</dbReference>
<sequence>MSRLLTYLAAVHARGLRVAEHPAYGGVTKGAHTSSSYHYKGRAADLNFGAPGTPPEERPVLLWAARLADAAGLNVIYTPHRVHPIAKTAAAHRDHLHVDDGPIQAYKAPGRDDALYARILSERPTTTQEVTVNVTIGKVRKGDTGPDVRLLQGVLNVHGAGVAAGVGVLALDDDFGDKTDKALRAHQTAHKIDVDGVAGADSWRTLLEDVPA</sequence>
<dbReference type="HOGENOM" id="CLU_1299321_0_0_11"/>
<reference evidence="3" key="1">
    <citation type="submission" date="2009-11" db="EMBL/GenBank/DDBJ databases">
        <title>The complete chromosome of Xylanimonas cellulosilytica DSM 15894.</title>
        <authorList>
            <consortium name="US DOE Joint Genome Institute (JGI-PGF)"/>
            <person name="Lucas S."/>
            <person name="Copeland A."/>
            <person name="Lapidus A."/>
            <person name="Glavina del Rio T."/>
            <person name="Dalin E."/>
            <person name="Tice H."/>
            <person name="Bruce D."/>
            <person name="Goodwin L."/>
            <person name="Pitluck S."/>
            <person name="Kyrpides N."/>
            <person name="Mavromatis K."/>
            <person name="Ivanova N."/>
            <person name="Mikhailova N."/>
            <person name="Foster B."/>
            <person name="Clum A."/>
            <person name="Brettin T."/>
            <person name="Detter J.C."/>
            <person name="Han C."/>
            <person name="Larimer F."/>
            <person name="Land M."/>
            <person name="Hauser L."/>
            <person name="Markowitz V."/>
            <person name="Cheng J.F."/>
            <person name="Hugenholtz P."/>
            <person name="Woyke T."/>
            <person name="Wu D."/>
            <person name="Gehrich-Schroeter G."/>
            <person name="Schneider S."/>
            <person name="Pukall S.R."/>
            <person name="Klenk H.P."/>
            <person name="Eisen J.A."/>
        </authorList>
    </citation>
    <scope>NUCLEOTIDE SEQUENCE [LARGE SCALE GENOMIC DNA]</scope>
    <source>
        <strain evidence="3">DSM 15894 / CECT 5975 / LMG 20990 / XIL07</strain>
    </source>
</reference>
<dbReference type="InterPro" id="IPR036365">
    <property type="entry name" value="PGBD-like_sf"/>
</dbReference>
<dbReference type="STRING" id="446471.Xcel_0517"/>